<feature type="signal peptide" evidence="12">
    <location>
        <begin position="1"/>
        <end position="21"/>
    </location>
</feature>
<keyword evidence="15" id="KW-1185">Reference proteome</keyword>
<name>A0ABP8YUB0_9ACTN</name>
<evidence type="ECO:0000256" key="10">
    <source>
        <dbReference type="ARBA" id="ARBA00033171"/>
    </source>
</evidence>
<proteinExistence type="inferred from homology"/>
<comment type="caution">
    <text evidence="14">The sequence shown here is derived from an EMBL/GenBank/DDBJ whole genome shotgun (WGS) entry which is preliminary data.</text>
</comment>
<feature type="domain" description="SsuA/THI5-like" evidence="13">
    <location>
        <begin position="57"/>
        <end position="271"/>
    </location>
</feature>
<dbReference type="PANTHER" id="PTHR31528">
    <property type="entry name" value="4-AMINO-5-HYDROXYMETHYL-2-METHYLPYRIMIDINE PHOSPHATE SYNTHASE THI11-RELATED"/>
    <property type="match status" value="1"/>
</dbReference>
<dbReference type="Gene3D" id="3.40.190.10">
    <property type="entry name" value="Periplasmic binding protein-like II"/>
    <property type="match status" value="2"/>
</dbReference>
<evidence type="ECO:0000256" key="4">
    <source>
        <dbReference type="ARBA" id="ARBA00011738"/>
    </source>
</evidence>
<comment type="catalytic activity">
    <reaction evidence="11">
        <text>N(6)-(pyridoxal phosphate)-L-lysyl-[4-amino-5-hydroxymethyl-2-methylpyrimidine phosphate synthase] + L-histidyl-[4-amino-5-hydroxymethyl-2-methylpyrimidine phosphate synthase] + 2 Fe(3+) + 4 H2O = L-lysyl-[4-amino-5-hydroxymethyl-2-methylpyrimidine phosphate synthase] + (2S)-2-amino-5-hydroxy-4-oxopentanoyl-[4-amino-5-hydroxymethyl-2-methylpyrimidine phosphate synthase] + 4-amino-2-methyl-5-(phosphooxymethyl)pyrimidine + 3-oxopropanoate + 2 Fe(2+) + 2 H(+)</text>
        <dbReference type="Rhea" id="RHEA:65756"/>
        <dbReference type="Rhea" id="RHEA-COMP:16892"/>
        <dbReference type="Rhea" id="RHEA-COMP:16893"/>
        <dbReference type="Rhea" id="RHEA-COMP:16894"/>
        <dbReference type="Rhea" id="RHEA-COMP:16895"/>
        <dbReference type="ChEBI" id="CHEBI:15377"/>
        <dbReference type="ChEBI" id="CHEBI:15378"/>
        <dbReference type="ChEBI" id="CHEBI:29033"/>
        <dbReference type="ChEBI" id="CHEBI:29034"/>
        <dbReference type="ChEBI" id="CHEBI:29969"/>
        <dbReference type="ChEBI" id="CHEBI:29979"/>
        <dbReference type="ChEBI" id="CHEBI:33190"/>
        <dbReference type="ChEBI" id="CHEBI:58354"/>
        <dbReference type="ChEBI" id="CHEBI:143915"/>
        <dbReference type="ChEBI" id="CHEBI:157692"/>
    </reaction>
    <physiologicalReaction direction="left-to-right" evidence="11">
        <dbReference type="Rhea" id="RHEA:65757"/>
    </physiologicalReaction>
</comment>
<evidence type="ECO:0000256" key="6">
    <source>
        <dbReference type="ARBA" id="ARBA00022723"/>
    </source>
</evidence>
<dbReference type="InterPro" id="IPR015168">
    <property type="entry name" value="SsuA/THI5"/>
</dbReference>
<evidence type="ECO:0000313" key="14">
    <source>
        <dbReference type="EMBL" id="GAA4738101.1"/>
    </source>
</evidence>
<evidence type="ECO:0000259" key="13">
    <source>
        <dbReference type="Pfam" id="PF09084"/>
    </source>
</evidence>
<dbReference type="SUPFAM" id="SSF53850">
    <property type="entry name" value="Periplasmic binding protein-like II"/>
    <property type="match status" value="1"/>
</dbReference>
<accession>A0ABP8YUB0</accession>
<evidence type="ECO:0000256" key="7">
    <source>
        <dbReference type="ARBA" id="ARBA00022898"/>
    </source>
</evidence>
<evidence type="ECO:0000256" key="9">
    <source>
        <dbReference type="ARBA" id="ARBA00023004"/>
    </source>
</evidence>
<dbReference type="InterPro" id="IPR027939">
    <property type="entry name" value="NMT1/THI5"/>
</dbReference>
<evidence type="ECO:0000313" key="15">
    <source>
        <dbReference type="Proteomes" id="UP001499882"/>
    </source>
</evidence>
<comment type="similarity">
    <text evidence="3">Belongs to the NMT1/THI5 family.</text>
</comment>
<sequence length="358" mass="37986">MFSMKRWSAAAVAISMVLALAACGSDDESASAVSDPSAPLEKCDGTKIKFQLSFFPNAQYVALMVAQNRGFFEEAGVDVELVDGGPNISAPAQMGQGLADLGLLQFDETQNANLSGADFVWIGQYYQKSPVLFAAMKDTPFADGADLKGLTTNTNSGDLDPELHALMEQAGVAEDEVEIVPASPSVSDLINGTVDMYQLQRFFHVAEIESLGMSLEEDFNTIDANEAGVALPAHGVVANREFLDANPDAVGCFLAGLIKGVNTVLADPEGAVADVDAMSMEGLATHEQNIVNVQETIKLMSERPDGSPVDPLVIDEEWLADGQEQSLEFGILPEAPDLDTFVDPAPLARAEKLAETLG</sequence>
<keyword evidence="7" id="KW-0663">Pyridoxal phosphate</keyword>
<comment type="pathway">
    <text evidence="2">Cofactor biosynthesis; thiamine diphosphate biosynthesis.</text>
</comment>
<dbReference type="RefSeq" id="WP_345526892.1">
    <property type="nucleotide sequence ID" value="NZ_BAABKN010000014.1"/>
</dbReference>
<comment type="function">
    <text evidence="1">Responsible for the formation of the pyrimidine heterocycle in the thiamine biosynthesis pathway. Catalyzes the formation of hydroxymethylpyrimidine phosphate (HMP-P) from histidine and pyridoxal phosphate (PLP). The protein uses PLP and the active site histidine to form HMP-P, generating an inactive enzyme. The enzyme can only undergo a single turnover, which suggests it is a suicide enzyme.</text>
</comment>
<keyword evidence="9" id="KW-0408">Iron</keyword>
<dbReference type="Pfam" id="PF09084">
    <property type="entry name" value="NMT1"/>
    <property type="match status" value="1"/>
</dbReference>
<evidence type="ECO:0000256" key="2">
    <source>
        <dbReference type="ARBA" id="ARBA00004948"/>
    </source>
</evidence>
<evidence type="ECO:0000256" key="5">
    <source>
        <dbReference type="ARBA" id="ARBA00022679"/>
    </source>
</evidence>
<evidence type="ECO:0000256" key="11">
    <source>
        <dbReference type="ARBA" id="ARBA00048179"/>
    </source>
</evidence>
<evidence type="ECO:0000256" key="1">
    <source>
        <dbReference type="ARBA" id="ARBA00003469"/>
    </source>
</evidence>
<comment type="subunit">
    <text evidence="4">Homodimer.</text>
</comment>
<dbReference type="PANTHER" id="PTHR31528:SF1">
    <property type="entry name" value="4-AMINO-5-HYDROXYMETHYL-2-METHYLPYRIMIDINE PHOSPHATE SYNTHASE THI11-RELATED"/>
    <property type="match status" value="1"/>
</dbReference>
<evidence type="ECO:0000256" key="8">
    <source>
        <dbReference type="ARBA" id="ARBA00022977"/>
    </source>
</evidence>
<evidence type="ECO:0000256" key="3">
    <source>
        <dbReference type="ARBA" id="ARBA00009406"/>
    </source>
</evidence>
<keyword evidence="12" id="KW-0732">Signal</keyword>
<evidence type="ECO:0000256" key="12">
    <source>
        <dbReference type="SAM" id="SignalP"/>
    </source>
</evidence>
<keyword evidence="6" id="KW-0479">Metal-binding</keyword>
<dbReference type="EMBL" id="BAABKN010000014">
    <property type="protein sequence ID" value="GAA4738101.1"/>
    <property type="molecule type" value="Genomic_DNA"/>
</dbReference>
<reference evidence="15" key="1">
    <citation type="journal article" date="2019" name="Int. J. Syst. Evol. Microbiol.">
        <title>The Global Catalogue of Microorganisms (GCM) 10K type strain sequencing project: providing services to taxonomists for standard genome sequencing and annotation.</title>
        <authorList>
            <consortium name="The Broad Institute Genomics Platform"/>
            <consortium name="The Broad Institute Genome Sequencing Center for Infectious Disease"/>
            <person name="Wu L."/>
            <person name="Ma J."/>
        </authorList>
    </citation>
    <scope>NUCLEOTIDE SEQUENCE [LARGE SCALE GENOMIC DNA]</scope>
    <source>
        <strain evidence="15">JCM 18532</strain>
    </source>
</reference>
<keyword evidence="5" id="KW-0808">Transferase</keyword>
<organism evidence="14 15">
    <name type="scientific">Nocardioides endophyticus</name>
    <dbReference type="NCBI Taxonomy" id="1353775"/>
    <lineage>
        <taxon>Bacteria</taxon>
        <taxon>Bacillati</taxon>
        <taxon>Actinomycetota</taxon>
        <taxon>Actinomycetes</taxon>
        <taxon>Propionibacteriales</taxon>
        <taxon>Nocardioidaceae</taxon>
        <taxon>Nocardioides</taxon>
    </lineage>
</organism>
<keyword evidence="8" id="KW-0784">Thiamine biosynthesis</keyword>
<protein>
    <recommendedName>
        <fullName evidence="10">Thiamine pyrimidine synthase</fullName>
    </recommendedName>
</protein>
<dbReference type="Proteomes" id="UP001499882">
    <property type="component" value="Unassembled WGS sequence"/>
</dbReference>
<dbReference type="PROSITE" id="PS51257">
    <property type="entry name" value="PROKAR_LIPOPROTEIN"/>
    <property type="match status" value="1"/>
</dbReference>
<gene>
    <name evidence="14" type="ORF">GCM10023350_22750</name>
</gene>
<feature type="chain" id="PRO_5045943244" description="Thiamine pyrimidine synthase" evidence="12">
    <location>
        <begin position="22"/>
        <end position="358"/>
    </location>
</feature>